<name>A0A2W7QFA6_9BACT</name>
<comment type="caution">
    <text evidence="1">The sequence shown here is derived from an EMBL/GenBank/DDBJ whole genome shotgun (WGS) entry which is preliminary data.</text>
</comment>
<sequence length="324" mass="36790">MSWEREPLFTKAKLYFEKAYEEDKEEPFFGLWCAMGLELLARSAVSHVSPTLLAEPDRDHQNLLHALNLGSAKSKKKSIGMIYIISLCQTLIPDFTDSNFKIASAIINRRNEEVHTGAAAFEEYPTQQWIAGFYKCCKILSEFQGESLNSLFGDDIQKEAELILAEIEEEVIGKTKSLIAAHNKVFSNKDAEIQETLKKAAQENGDKLAYRGYHRVECPACGCTSTVIGEPYGKETIESTDNEIIVRQSILPTKFNCTACELKLNGYNSLSAAGIANHYTRRQNYSPEEYYDMINPEDYDSLNEKYHEIQEKLADYWDGGWNNE</sequence>
<dbReference type="AlphaFoldDB" id="A0A2W7QFA6"/>
<evidence type="ECO:0000313" key="2">
    <source>
        <dbReference type="Proteomes" id="UP000248882"/>
    </source>
</evidence>
<dbReference type="RefSeq" id="WP_111323026.1">
    <property type="nucleotide sequence ID" value="NZ_QKZT01000028.1"/>
</dbReference>
<keyword evidence="2" id="KW-1185">Reference proteome</keyword>
<organism evidence="1 2">
    <name type="scientific">Algoriphagus chordae</name>
    <dbReference type="NCBI Taxonomy" id="237019"/>
    <lineage>
        <taxon>Bacteria</taxon>
        <taxon>Pseudomonadati</taxon>
        <taxon>Bacteroidota</taxon>
        <taxon>Cytophagia</taxon>
        <taxon>Cytophagales</taxon>
        <taxon>Cyclobacteriaceae</taxon>
        <taxon>Algoriphagus</taxon>
    </lineage>
</organism>
<accession>A0A2W7QFA6</accession>
<protein>
    <submittedName>
        <fullName evidence="1">Uncharacterized protein</fullName>
    </submittedName>
</protein>
<dbReference type="EMBL" id="QKZT01000028">
    <property type="protein sequence ID" value="PZX46933.1"/>
    <property type="molecule type" value="Genomic_DNA"/>
</dbReference>
<gene>
    <name evidence="1" type="ORF">LV85_04157</name>
</gene>
<proteinExistence type="predicted"/>
<dbReference type="OrthoDB" id="2606812at2"/>
<reference evidence="1 2" key="1">
    <citation type="submission" date="2018-06" db="EMBL/GenBank/DDBJ databases">
        <title>Genomic Encyclopedia of Archaeal and Bacterial Type Strains, Phase II (KMG-II): from individual species to whole genera.</title>
        <authorList>
            <person name="Goeker M."/>
        </authorList>
    </citation>
    <scope>NUCLEOTIDE SEQUENCE [LARGE SCALE GENOMIC DNA]</scope>
    <source>
        <strain evidence="1 2">DSM 19830</strain>
    </source>
</reference>
<evidence type="ECO:0000313" key="1">
    <source>
        <dbReference type="EMBL" id="PZX46933.1"/>
    </source>
</evidence>
<dbReference type="Proteomes" id="UP000248882">
    <property type="component" value="Unassembled WGS sequence"/>
</dbReference>